<accession>A0A0F8WDY4</accession>
<evidence type="ECO:0000313" key="2">
    <source>
        <dbReference type="EMBL" id="KKK54748.1"/>
    </source>
</evidence>
<proteinExistence type="predicted"/>
<dbReference type="AlphaFoldDB" id="A0A0F8WDY4"/>
<organism evidence="2">
    <name type="scientific">marine sediment metagenome</name>
    <dbReference type="NCBI Taxonomy" id="412755"/>
    <lineage>
        <taxon>unclassified sequences</taxon>
        <taxon>metagenomes</taxon>
        <taxon>ecological metagenomes</taxon>
    </lineage>
</organism>
<evidence type="ECO:0000256" key="1">
    <source>
        <dbReference type="SAM" id="MobiDB-lite"/>
    </source>
</evidence>
<feature type="region of interest" description="Disordered" evidence="1">
    <location>
        <begin position="1"/>
        <end position="29"/>
    </location>
</feature>
<reference evidence="2" key="1">
    <citation type="journal article" date="2015" name="Nature">
        <title>Complex archaea that bridge the gap between prokaryotes and eukaryotes.</title>
        <authorList>
            <person name="Spang A."/>
            <person name="Saw J.H."/>
            <person name="Jorgensen S.L."/>
            <person name="Zaremba-Niedzwiedzka K."/>
            <person name="Martijn J."/>
            <person name="Lind A.E."/>
            <person name="van Eijk R."/>
            <person name="Schleper C."/>
            <person name="Guy L."/>
            <person name="Ettema T.J."/>
        </authorList>
    </citation>
    <scope>NUCLEOTIDE SEQUENCE</scope>
</reference>
<name>A0A0F8WDY4_9ZZZZ</name>
<dbReference type="EMBL" id="LAZR01065838">
    <property type="protein sequence ID" value="KKK54748.1"/>
    <property type="molecule type" value="Genomic_DNA"/>
</dbReference>
<protein>
    <submittedName>
        <fullName evidence="2">Uncharacterized protein</fullName>
    </submittedName>
</protein>
<comment type="caution">
    <text evidence="2">The sequence shown here is derived from an EMBL/GenBank/DDBJ whole genome shotgun (WGS) entry which is preliminary data.</text>
</comment>
<gene>
    <name evidence="2" type="ORF">LCGC14_3081580</name>
</gene>
<sequence length="87" mass="10067">MDEHITREELDRVLAAHPGGQRDKNSNWRGRMEKIKAGEPLVLYPTDHKHAHSLDTTARSYARYNGIKIKIRKVEQDGQLKLFVFLA</sequence>